<dbReference type="EMBL" id="BMMU01000008">
    <property type="protein sequence ID" value="GGJ32018.1"/>
    <property type="molecule type" value="Genomic_DNA"/>
</dbReference>
<proteinExistence type="predicted"/>
<dbReference type="Gene3D" id="3.30.559.10">
    <property type="entry name" value="Chloramphenicol acetyltransferase-like domain"/>
    <property type="match status" value="1"/>
</dbReference>
<dbReference type="Gene3D" id="3.30.559.30">
    <property type="entry name" value="Nonribosomal peptide synthetase, condensation domain"/>
    <property type="match status" value="1"/>
</dbReference>
<evidence type="ECO:0000313" key="4">
    <source>
        <dbReference type="Proteomes" id="UP000625682"/>
    </source>
</evidence>
<evidence type="ECO:0000313" key="3">
    <source>
        <dbReference type="EMBL" id="GGJ32018.1"/>
    </source>
</evidence>
<sequence length="505" mass="55807">MRLTDIHRCEIRPGHLVTWTLHPTTVETVAELPEDARPPAYVQEAHVRTARTVREDGLFVPTWLGTAFDIPGRVDLDVLQGALRAWTLRHETLRSGFRWVDGPLGSPGPLNDELRRFTLAPEAVVLHREDVGDFRDGAVLSRYLQDRFDIAADALTWPNFIYSAVVRDDGTSVYMAFDHTNVDSYSIFRIADEIHQLYTAGLDGRTVDAAPVASYVDFCASERTHADGIDETHAIVADWRKFIARCDGKLPNFPVDLGLDPEGPLPTQKLMREWLTDDADAAAFEAYCRPYGGSMTGILAATALIVRDISGQQVYRTVVPFHTRARSEWSDSVGWYVGGAPLEIPVGEVSDFDGALDLVRSALRAKRPLSRMPIARVLKLLGSDFRPTSPDLYSIVSFVDTRGIAGSERWDDLKAYGLIRVSYGDQVCAWTTRLHEGLQFAARYPDTDVARKNMRLYVAGLRDMITSVALEAPDRAASRGAGNCATSPHGPAAEDRAPSGALTRP</sequence>
<dbReference type="RefSeq" id="WP_189147888.1">
    <property type="nucleotide sequence ID" value="NZ_BAABER010000009.1"/>
</dbReference>
<dbReference type="GO" id="GO:0008610">
    <property type="term" value="P:lipid biosynthetic process"/>
    <property type="evidence" value="ECO:0007669"/>
    <property type="project" value="UniProtKB-ARBA"/>
</dbReference>
<reference evidence="3" key="1">
    <citation type="journal article" date="2014" name="Int. J. Syst. Evol. Microbiol.">
        <title>Complete genome sequence of Corynebacterium casei LMG S-19264T (=DSM 44701T), isolated from a smear-ripened cheese.</title>
        <authorList>
            <consortium name="US DOE Joint Genome Institute (JGI-PGF)"/>
            <person name="Walter F."/>
            <person name="Albersmeier A."/>
            <person name="Kalinowski J."/>
            <person name="Ruckert C."/>
        </authorList>
    </citation>
    <scope>NUCLEOTIDE SEQUENCE</scope>
    <source>
        <strain evidence="3">CGMCC 4.7272</strain>
    </source>
</reference>
<reference evidence="3" key="2">
    <citation type="submission" date="2020-09" db="EMBL/GenBank/DDBJ databases">
        <authorList>
            <person name="Sun Q."/>
            <person name="Zhou Y."/>
        </authorList>
    </citation>
    <scope>NUCLEOTIDE SEQUENCE</scope>
    <source>
        <strain evidence="3">CGMCC 4.7272</strain>
    </source>
</reference>
<dbReference type="AlphaFoldDB" id="A0A917KXW7"/>
<dbReference type="InterPro" id="IPR023213">
    <property type="entry name" value="CAT-like_dom_sf"/>
</dbReference>
<dbReference type="SUPFAM" id="SSF52777">
    <property type="entry name" value="CoA-dependent acyltransferases"/>
    <property type="match status" value="2"/>
</dbReference>
<dbReference type="Pfam" id="PF00668">
    <property type="entry name" value="Condensation"/>
    <property type="match status" value="1"/>
</dbReference>
<feature type="domain" description="Condensation" evidence="2">
    <location>
        <begin position="67"/>
        <end position="380"/>
    </location>
</feature>
<keyword evidence="4" id="KW-1185">Reference proteome</keyword>
<accession>A0A917KXW7</accession>
<dbReference type="GO" id="GO:0003824">
    <property type="term" value="F:catalytic activity"/>
    <property type="evidence" value="ECO:0007669"/>
    <property type="project" value="InterPro"/>
</dbReference>
<dbReference type="Proteomes" id="UP000625682">
    <property type="component" value="Unassembled WGS sequence"/>
</dbReference>
<evidence type="ECO:0000259" key="2">
    <source>
        <dbReference type="Pfam" id="PF00668"/>
    </source>
</evidence>
<feature type="region of interest" description="Disordered" evidence="1">
    <location>
        <begin position="478"/>
        <end position="505"/>
    </location>
</feature>
<protein>
    <recommendedName>
        <fullName evidence="2">Condensation domain-containing protein</fullName>
    </recommendedName>
</protein>
<comment type="caution">
    <text evidence="3">The sequence shown here is derived from an EMBL/GenBank/DDBJ whole genome shotgun (WGS) entry which is preliminary data.</text>
</comment>
<gene>
    <name evidence="3" type="ORF">GCM10012282_30830</name>
</gene>
<evidence type="ECO:0000256" key="1">
    <source>
        <dbReference type="SAM" id="MobiDB-lite"/>
    </source>
</evidence>
<name>A0A917KXW7_9ACTN</name>
<dbReference type="InterPro" id="IPR001242">
    <property type="entry name" value="Condensation_dom"/>
</dbReference>
<organism evidence="3 4">
    <name type="scientific">Streptomyces lacrimifluminis</name>
    <dbReference type="NCBI Taxonomy" id="1500077"/>
    <lineage>
        <taxon>Bacteria</taxon>
        <taxon>Bacillati</taxon>
        <taxon>Actinomycetota</taxon>
        <taxon>Actinomycetes</taxon>
        <taxon>Kitasatosporales</taxon>
        <taxon>Streptomycetaceae</taxon>
        <taxon>Streptomyces</taxon>
    </lineage>
</organism>